<evidence type="ECO:0000313" key="4">
    <source>
        <dbReference type="Proteomes" id="UP001301769"/>
    </source>
</evidence>
<comment type="caution">
    <text evidence="3">The sequence shown here is derived from an EMBL/GenBank/DDBJ whole genome shotgun (WGS) entry which is preliminary data.</text>
</comment>
<feature type="domain" description="F-box" evidence="2">
    <location>
        <begin position="38"/>
        <end position="84"/>
    </location>
</feature>
<dbReference type="InterPro" id="IPR001810">
    <property type="entry name" value="F-box_dom"/>
</dbReference>
<gene>
    <name evidence="3" type="ORF">QBC37DRAFT_292220</name>
</gene>
<dbReference type="AlphaFoldDB" id="A0AAN6Y1L7"/>
<accession>A0AAN6Y1L7</accession>
<feature type="region of interest" description="Disordered" evidence="1">
    <location>
        <begin position="222"/>
        <end position="259"/>
    </location>
</feature>
<feature type="compositionally biased region" description="Basic residues" evidence="1">
    <location>
        <begin position="227"/>
        <end position="237"/>
    </location>
</feature>
<reference evidence="3" key="2">
    <citation type="submission" date="2023-05" db="EMBL/GenBank/DDBJ databases">
        <authorList>
            <consortium name="Lawrence Berkeley National Laboratory"/>
            <person name="Steindorff A."/>
            <person name="Hensen N."/>
            <person name="Bonometti L."/>
            <person name="Westerberg I."/>
            <person name="Brannstrom I.O."/>
            <person name="Guillou S."/>
            <person name="Cros-Aarteil S."/>
            <person name="Calhoun S."/>
            <person name="Haridas S."/>
            <person name="Kuo A."/>
            <person name="Mondo S."/>
            <person name="Pangilinan J."/>
            <person name="Riley R."/>
            <person name="Labutti K."/>
            <person name="Andreopoulos B."/>
            <person name="Lipzen A."/>
            <person name="Chen C."/>
            <person name="Yanf M."/>
            <person name="Daum C."/>
            <person name="Ng V."/>
            <person name="Clum A."/>
            <person name="Ohm R."/>
            <person name="Martin F."/>
            <person name="Silar P."/>
            <person name="Natvig D."/>
            <person name="Lalanne C."/>
            <person name="Gautier V."/>
            <person name="Ament-Velasquez S.L."/>
            <person name="Kruys A."/>
            <person name="Hutchinson M.I."/>
            <person name="Powell A.J."/>
            <person name="Barry K."/>
            <person name="Miller A.N."/>
            <person name="Grigoriev I.V."/>
            <person name="Debuchy R."/>
            <person name="Gladieux P."/>
            <person name="Thoren M.H."/>
            <person name="Johannesson H."/>
        </authorList>
    </citation>
    <scope>NUCLEOTIDE SEQUENCE</scope>
    <source>
        <strain evidence="3">PSN293</strain>
    </source>
</reference>
<dbReference type="InterPro" id="IPR036047">
    <property type="entry name" value="F-box-like_dom_sf"/>
</dbReference>
<feature type="region of interest" description="Disordered" evidence="1">
    <location>
        <begin position="1"/>
        <end position="31"/>
    </location>
</feature>
<sequence length="332" mass="38527">MEPKVDMTQSLAVRSKRTQRQNKKLAKKSLRASNTGPPLGICDLPSDLFLPIVCLLEPRDIITLSRVNGPIRDFIISEEKYIARQVIRLRYDCLAKCFLRPVLMRDVDPAYHQGLMSAGRPEDPLKTHKRIFHHIQEPDPSVVCTCLTCVQRWNSLCIVLDFAHWQRYLDNGTPIPIVPRGAAPEWNRKLLQSNAKIVLGSLHSDLFYARILQKHLSSITGSIQRHSQNKGNRRKRFRMTDDDVQRGTSDFLERSGPPTIDFPHNRDNYYMLEAFLPNRGWITERNAWVYVPEDQHEKDLEIAVMWEEWAKRRQAEARRLAATQPEQINRSS</sequence>
<name>A0AAN6Y1L7_9PEZI</name>
<dbReference type="SUPFAM" id="SSF81383">
    <property type="entry name" value="F-box domain"/>
    <property type="match status" value="1"/>
</dbReference>
<feature type="compositionally biased region" description="Basic residues" evidence="1">
    <location>
        <begin position="14"/>
        <end position="30"/>
    </location>
</feature>
<keyword evidence="4" id="KW-1185">Reference proteome</keyword>
<evidence type="ECO:0000313" key="3">
    <source>
        <dbReference type="EMBL" id="KAK4210566.1"/>
    </source>
</evidence>
<reference evidence="3" key="1">
    <citation type="journal article" date="2023" name="Mol. Phylogenet. Evol.">
        <title>Genome-scale phylogeny and comparative genomics of the fungal order Sordariales.</title>
        <authorList>
            <person name="Hensen N."/>
            <person name="Bonometti L."/>
            <person name="Westerberg I."/>
            <person name="Brannstrom I.O."/>
            <person name="Guillou S."/>
            <person name="Cros-Aarteil S."/>
            <person name="Calhoun S."/>
            <person name="Haridas S."/>
            <person name="Kuo A."/>
            <person name="Mondo S."/>
            <person name="Pangilinan J."/>
            <person name="Riley R."/>
            <person name="LaButti K."/>
            <person name="Andreopoulos B."/>
            <person name="Lipzen A."/>
            <person name="Chen C."/>
            <person name="Yan M."/>
            <person name="Daum C."/>
            <person name="Ng V."/>
            <person name="Clum A."/>
            <person name="Steindorff A."/>
            <person name="Ohm R.A."/>
            <person name="Martin F."/>
            <person name="Silar P."/>
            <person name="Natvig D.O."/>
            <person name="Lalanne C."/>
            <person name="Gautier V."/>
            <person name="Ament-Velasquez S.L."/>
            <person name="Kruys A."/>
            <person name="Hutchinson M.I."/>
            <person name="Powell A.J."/>
            <person name="Barry K."/>
            <person name="Miller A.N."/>
            <person name="Grigoriev I.V."/>
            <person name="Debuchy R."/>
            <person name="Gladieux P."/>
            <person name="Hiltunen Thoren M."/>
            <person name="Johannesson H."/>
        </authorList>
    </citation>
    <scope>NUCLEOTIDE SEQUENCE</scope>
    <source>
        <strain evidence="3">PSN293</strain>
    </source>
</reference>
<evidence type="ECO:0000259" key="2">
    <source>
        <dbReference type="PROSITE" id="PS50181"/>
    </source>
</evidence>
<evidence type="ECO:0000256" key="1">
    <source>
        <dbReference type="SAM" id="MobiDB-lite"/>
    </source>
</evidence>
<organism evidence="3 4">
    <name type="scientific">Rhypophila decipiens</name>
    <dbReference type="NCBI Taxonomy" id="261697"/>
    <lineage>
        <taxon>Eukaryota</taxon>
        <taxon>Fungi</taxon>
        <taxon>Dikarya</taxon>
        <taxon>Ascomycota</taxon>
        <taxon>Pezizomycotina</taxon>
        <taxon>Sordariomycetes</taxon>
        <taxon>Sordariomycetidae</taxon>
        <taxon>Sordariales</taxon>
        <taxon>Naviculisporaceae</taxon>
        <taxon>Rhypophila</taxon>
    </lineage>
</organism>
<proteinExistence type="predicted"/>
<dbReference type="Proteomes" id="UP001301769">
    <property type="component" value="Unassembled WGS sequence"/>
</dbReference>
<dbReference type="PROSITE" id="PS50181">
    <property type="entry name" value="FBOX"/>
    <property type="match status" value="1"/>
</dbReference>
<dbReference type="EMBL" id="MU858171">
    <property type="protein sequence ID" value="KAK4210566.1"/>
    <property type="molecule type" value="Genomic_DNA"/>
</dbReference>
<protein>
    <recommendedName>
        <fullName evidence="2">F-box domain-containing protein</fullName>
    </recommendedName>
</protein>